<feature type="transmembrane region" description="Helical" evidence="1">
    <location>
        <begin position="38"/>
        <end position="55"/>
    </location>
</feature>
<evidence type="ECO:0000313" key="3">
    <source>
        <dbReference type="EMBL" id="NYI38754.1"/>
    </source>
</evidence>
<name>A0A8I0FYI3_9ACTN</name>
<dbReference type="RefSeq" id="WP_179425751.1">
    <property type="nucleotide sequence ID" value="NZ_BAAAMP010000016.1"/>
</dbReference>
<proteinExistence type="predicted"/>
<evidence type="ECO:0000256" key="1">
    <source>
        <dbReference type="SAM" id="Phobius"/>
    </source>
</evidence>
<gene>
    <name evidence="3" type="ORF">BJ975_002129</name>
    <name evidence="2" type="ORF">IDH50_17545</name>
</gene>
<dbReference type="EMBL" id="JACBZN010000001">
    <property type="protein sequence ID" value="NYI38754.1"/>
    <property type="molecule type" value="Genomic_DNA"/>
</dbReference>
<keyword evidence="4" id="KW-1185">Reference proteome</keyword>
<evidence type="ECO:0000313" key="2">
    <source>
        <dbReference type="EMBL" id="MBD1272053.1"/>
    </source>
</evidence>
<keyword evidence="1" id="KW-1133">Transmembrane helix</keyword>
<keyword evidence="1" id="KW-0812">Transmembrane</keyword>
<evidence type="ECO:0000313" key="5">
    <source>
        <dbReference type="Proteomes" id="UP000659061"/>
    </source>
</evidence>
<protein>
    <submittedName>
        <fullName evidence="2">Uncharacterized protein</fullName>
    </submittedName>
</protein>
<organism evidence="2 5">
    <name type="scientific">Aeromicrobium tamlense</name>
    <dbReference type="NCBI Taxonomy" id="375541"/>
    <lineage>
        <taxon>Bacteria</taxon>
        <taxon>Bacillati</taxon>
        <taxon>Actinomycetota</taxon>
        <taxon>Actinomycetes</taxon>
        <taxon>Propionibacteriales</taxon>
        <taxon>Nocardioidaceae</taxon>
        <taxon>Aeromicrobium</taxon>
    </lineage>
</organism>
<sequence>MDHVVRLGLLVVVLWAFLRLVRWLDARYTAASSATRELRTVALALAFGFVVSVLLI</sequence>
<reference evidence="3 4" key="1">
    <citation type="submission" date="2020-07" db="EMBL/GenBank/DDBJ databases">
        <title>Sequencing the genomes of 1000 actinobacteria strains.</title>
        <authorList>
            <person name="Klenk H.-P."/>
        </authorList>
    </citation>
    <scope>NUCLEOTIDE SEQUENCE [LARGE SCALE GENOMIC DNA]</scope>
    <source>
        <strain evidence="3 4">DSM 19087</strain>
    </source>
</reference>
<keyword evidence="1" id="KW-0472">Membrane</keyword>
<dbReference type="AlphaFoldDB" id="A0A8I0FYI3"/>
<dbReference type="Proteomes" id="UP000659061">
    <property type="component" value="Unassembled WGS sequence"/>
</dbReference>
<comment type="caution">
    <text evidence="2">The sequence shown here is derived from an EMBL/GenBank/DDBJ whole genome shotgun (WGS) entry which is preliminary data.</text>
</comment>
<dbReference type="EMBL" id="JACWMT010000004">
    <property type="protein sequence ID" value="MBD1272053.1"/>
    <property type="molecule type" value="Genomic_DNA"/>
</dbReference>
<evidence type="ECO:0000313" key="4">
    <source>
        <dbReference type="Proteomes" id="UP000587211"/>
    </source>
</evidence>
<accession>A0A8I0FYI3</accession>
<reference evidence="2" key="2">
    <citation type="submission" date="2020-09" db="EMBL/GenBank/DDBJ databases">
        <title>Novel species in genus Aeromicrobium.</title>
        <authorList>
            <person name="Zhang G."/>
        </authorList>
    </citation>
    <scope>NUCLEOTIDE SEQUENCE</scope>
    <source>
        <strain evidence="2">SSW1-57</strain>
    </source>
</reference>
<dbReference type="Proteomes" id="UP000587211">
    <property type="component" value="Unassembled WGS sequence"/>
</dbReference>